<sequence length="325" mass="33516">MSRPVDLLLVLIVALAAVQSAVVRENDFDEMVREARSSSVIIKTVITTAATPSTAVILTKLVCAILVNPVATTICRRKKQYWGVPMMNPFALSEIQQFDTYNPTQVLGFQPSVMPEYRNQPSLQSDSAITSPEEINYPCDIQPSIEGTADRAAPVQAMFRISDPSFLAPLSSLISEIVSGILNPPATVTSTQTVYTTTVTSSSYTATATYTLSSIACLPAQVNICPAAPLIAAVAPPAPLEASAPVIVAAPVVANPVAVALVVKAPSTTSPAVAETTAVTTTASETTTATTAGETSAASATTTAATASSASTTVLAAASKRVAGR</sequence>
<dbReference type="EMBL" id="CAKKLH010000068">
    <property type="protein sequence ID" value="CAH0101915.1"/>
    <property type="molecule type" value="Genomic_DNA"/>
</dbReference>
<protein>
    <submittedName>
        <fullName evidence="2">Uncharacterized protein</fullName>
    </submittedName>
</protein>
<reference evidence="2" key="1">
    <citation type="submission" date="2021-11" db="EMBL/GenBank/DDBJ databases">
        <authorList>
            <person name="Schell T."/>
        </authorList>
    </citation>
    <scope>NUCLEOTIDE SEQUENCE</scope>
    <source>
        <strain evidence="2">M5</strain>
    </source>
</reference>
<dbReference type="OrthoDB" id="6380050at2759"/>
<keyword evidence="1" id="KW-0732">Signal</keyword>
<feature type="chain" id="PRO_5035220050" evidence="1">
    <location>
        <begin position="21"/>
        <end position="325"/>
    </location>
</feature>
<evidence type="ECO:0000313" key="3">
    <source>
        <dbReference type="Proteomes" id="UP000789390"/>
    </source>
</evidence>
<evidence type="ECO:0000256" key="1">
    <source>
        <dbReference type="SAM" id="SignalP"/>
    </source>
</evidence>
<evidence type="ECO:0000313" key="2">
    <source>
        <dbReference type="EMBL" id="CAH0101915.1"/>
    </source>
</evidence>
<gene>
    <name evidence="2" type="ORF">DGAL_LOCUS4287</name>
</gene>
<dbReference type="AlphaFoldDB" id="A0A8J2RFM8"/>
<proteinExistence type="predicted"/>
<organism evidence="2 3">
    <name type="scientific">Daphnia galeata</name>
    <dbReference type="NCBI Taxonomy" id="27404"/>
    <lineage>
        <taxon>Eukaryota</taxon>
        <taxon>Metazoa</taxon>
        <taxon>Ecdysozoa</taxon>
        <taxon>Arthropoda</taxon>
        <taxon>Crustacea</taxon>
        <taxon>Branchiopoda</taxon>
        <taxon>Diplostraca</taxon>
        <taxon>Cladocera</taxon>
        <taxon>Anomopoda</taxon>
        <taxon>Daphniidae</taxon>
        <taxon>Daphnia</taxon>
    </lineage>
</organism>
<accession>A0A8J2RFM8</accession>
<comment type="caution">
    <text evidence="2">The sequence shown here is derived from an EMBL/GenBank/DDBJ whole genome shotgun (WGS) entry which is preliminary data.</text>
</comment>
<keyword evidence="3" id="KW-1185">Reference proteome</keyword>
<name>A0A8J2RFM8_9CRUS</name>
<dbReference type="Proteomes" id="UP000789390">
    <property type="component" value="Unassembled WGS sequence"/>
</dbReference>
<feature type="signal peptide" evidence="1">
    <location>
        <begin position="1"/>
        <end position="20"/>
    </location>
</feature>